<gene>
    <name evidence="1" type="ORF">CANARDRAFT_88578</name>
</gene>
<keyword evidence="2" id="KW-1185">Reference proteome</keyword>
<reference evidence="2" key="1">
    <citation type="submission" date="2016-04" db="EMBL/GenBank/DDBJ databases">
        <title>Comparative genomics of biotechnologically important yeasts.</title>
        <authorList>
            <consortium name="DOE Joint Genome Institute"/>
            <person name="Riley R."/>
            <person name="Haridas S."/>
            <person name="Wolfe K.H."/>
            <person name="Lopes M.R."/>
            <person name="Hittinger C.T."/>
            <person name="Goker M."/>
            <person name="Salamov A."/>
            <person name="Wisecaver J."/>
            <person name="Long T.M."/>
            <person name="Aerts A.L."/>
            <person name="Barry K."/>
            <person name="Choi C."/>
            <person name="Clum A."/>
            <person name="Coughlan A.Y."/>
            <person name="Deshpande S."/>
            <person name="Douglass A.P."/>
            <person name="Hanson S.J."/>
            <person name="Klenk H.-P."/>
            <person name="Labutti K."/>
            <person name="Lapidus A."/>
            <person name="Lindquist E."/>
            <person name="Lipzen A."/>
            <person name="Meier-Kolthoff J.P."/>
            <person name="Ohm R.A."/>
            <person name="Otillar R.P."/>
            <person name="Pangilinan J."/>
            <person name="Peng Y."/>
            <person name="Rokas A."/>
            <person name="Rosa C.A."/>
            <person name="Scheuner C."/>
            <person name="Sibirny A.A."/>
            <person name="Slot J.C."/>
            <person name="Stielow J.B."/>
            <person name="Sun H."/>
            <person name="Kurtzman C.P."/>
            <person name="Blackwell M."/>
            <person name="Grigoriev I.V."/>
            <person name="Jeffries T.W."/>
        </authorList>
    </citation>
    <scope>NUCLEOTIDE SEQUENCE [LARGE SCALE GENOMIC DNA]</scope>
    <source>
        <strain evidence="2">NRRL YB-2248</strain>
    </source>
</reference>
<organism evidence="1 2">
    <name type="scientific">[Candida] arabinofermentans NRRL YB-2248</name>
    <dbReference type="NCBI Taxonomy" id="983967"/>
    <lineage>
        <taxon>Eukaryota</taxon>
        <taxon>Fungi</taxon>
        <taxon>Dikarya</taxon>
        <taxon>Ascomycota</taxon>
        <taxon>Saccharomycotina</taxon>
        <taxon>Pichiomycetes</taxon>
        <taxon>Pichiales</taxon>
        <taxon>Pichiaceae</taxon>
        <taxon>Ogataea</taxon>
        <taxon>Ogataea/Candida clade</taxon>
    </lineage>
</organism>
<dbReference type="EMBL" id="KV453848">
    <property type="protein sequence ID" value="ODV87227.1"/>
    <property type="molecule type" value="Genomic_DNA"/>
</dbReference>
<dbReference type="AlphaFoldDB" id="A0A1E4T632"/>
<dbReference type="Proteomes" id="UP000094801">
    <property type="component" value="Unassembled WGS sequence"/>
</dbReference>
<proteinExistence type="predicted"/>
<dbReference type="STRING" id="983967.A0A1E4T632"/>
<evidence type="ECO:0000313" key="2">
    <source>
        <dbReference type="Proteomes" id="UP000094801"/>
    </source>
</evidence>
<evidence type="ECO:0000313" key="1">
    <source>
        <dbReference type="EMBL" id="ODV87227.1"/>
    </source>
</evidence>
<protein>
    <submittedName>
        <fullName evidence="1">Uncharacterized protein</fullName>
    </submittedName>
</protein>
<accession>A0A1E4T632</accession>
<sequence>MSTKKSHTGIIRADLIKLNKNQVEILEWYLKDYFVSNAYGSRLEEMEDRFMKDLPLSDQDYAEDLRIDLCDTLKLDLDNLSYNEPEDEDNETLAQLAAGDAKAYQFTKYFLVDYDIPLVDPSVQVTQEELNSGYPALTYYGFMTVVCPEIKYTNEFKFLRERPSIDVSGFTLERKEYMQKFFDLIHTQRAAMFEYILSTSVKINGKLRYKKKCLLKRIFSSKSSRYSSLPNYEIWKEKDSFKKSYGGSGTKNYSNYYGNRAYYGNGSGGGGGGYGGGYACWNGGDYTCGSDYSGGGGDCSGGGDGGGGGGWFSFGGWWWKLIPSTWVEIQS</sequence>
<name>A0A1E4T632_9ASCO</name>